<name>A0AAV2GDP3_9ROSI</name>
<evidence type="ECO:0000313" key="2">
    <source>
        <dbReference type="Proteomes" id="UP001497516"/>
    </source>
</evidence>
<dbReference type="EMBL" id="OZ034821">
    <property type="protein sequence ID" value="CAL1408825.1"/>
    <property type="molecule type" value="Genomic_DNA"/>
</dbReference>
<dbReference type="Proteomes" id="UP001497516">
    <property type="component" value="Chromosome 8"/>
</dbReference>
<gene>
    <name evidence="1" type="ORF">LTRI10_LOCUS48389</name>
</gene>
<reference evidence="1 2" key="1">
    <citation type="submission" date="2024-04" db="EMBL/GenBank/DDBJ databases">
        <authorList>
            <person name="Fracassetti M."/>
        </authorList>
    </citation>
    <scope>NUCLEOTIDE SEQUENCE [LARGE SCALE GENOMIC DNA]</scope>
</reference>
<evidence type="ECO:0000313" key="1">
    <source>
        <dbReference type="EMBL" id="CAL1408825.1"/>
    </source>
</evidence>
<proteinExistence type="predicted"/>
<protein>
    <submittedName>
        <fullName evidence="1">Uncharacterized protein</fullName>
    </submittedName>
</protein>
<organism evidence="1 2">
    <name type="scientific">Linum trigynum</name>
    <dbReference type="NCBI Taxonomy" id="586398"/>
    <lineage>
        <taxon>Eukaryota</taxon>
        <taxon>Viridiplantae</taxon>
        <taxon>Streptophyta</taxon>
        <taxon>Embryophyta</taxon>
        <taxon>Tracheophyta</taxon>
        <taxon>Spermatophyta</taxon>
        <taxon>Magnoliopsida</taxon>
        <taxon>eudicotyledons</taxon>
        <taxon>Gunneridae</taxon>
        <taxon>Pentapetalae</taxon>
        <taxon>rosids</taxon>
        <taxon>fabids</taxon>
        <taxon>Malpighiales</taxon>
        <taxon>Linaceae</taxon>
        <taxon>Linum</taxon>
    </lineage>
</organism>
<sequence length="71" mass="7859">MTSSKTRRRSDDIGLANRGRNLLEGLNLSQIAKVATTASEGFLTHVREPWGSYASIGFSIDEKMTVEGWED</sequence>
<accession>A0AAV2GDP3</accession>
<dbReference type="AlphaFoldDB" id="A0AAV2GDP3"/>
<keyword evidence="2" id="KW-1185">Reference proteome</keyword>